<feature type="transmembrane region" description="Helical" evidence="1">
    <location>
        <begin position="52"/>
        <end position="75"/>
    </location>
</feature>
<dbReference type="Proteomes" id="UP000001784">
    <property type="component" value="Chromosome"/>
</dbReference>
<evidence type="ECO:0000313" key="2">
    <source>
        <dbReference type="EMBL" id="ABK18428.1"/>
    </source>
</evidence>
<keyword evidence="1" id="KW-1133">Transmembrane helix</keyword>
<dbReference type="AlphaFoldDB" id="A0LLX6"/>
<evidence type="ECO:0000256" key="1">
    <source>
        <dbReference type="SAM" id="Phobius"/>
    </source>
</evidence>
<organism evidence="2 3">
    <name type="scientific">Syntrophobacter fumaroxidans (strain DSM 10017 / MPOB)</name>
    <dbReference type="NCBI Taxonomy" id="335543"/>
    <lineage>
        <taxon>Bacteria</taxon>
        <taxon>Pseudomonadati</taxon>
        <taxon>Thermodesulfobacteriota</taxon>
        <taxon>Syntrophobacteria</taxon>
        <taxon>Syntrophobacterales</taxon>
        <taxon>Syntrophobacteraceae</taxon>
        <taxon>Syntrophobacter</taxon>
    </lineage>
</organism>
<dbReference type="InParanoid" id="A0LLX6"/>
<name>A0LLX6_SYNFM</name>
<feature type="transmembrane region" description="Helical" evidence="1">
    <location>
        <begin position="21"/>
        <end position="46"/>
    </location>
</feature>
<gene>
    <name evidence="2" type="ordered locus">Sfum_2750</name>
</gene>
<accession>A0LLX6</accession>
<dbReference type="EMBL" id="CP000478">
    <property type="protein sequence ID" value="ABK18428.1"/>
    <property type="molecule type" value="Genomic_DNA"/>
</dbReference>
<keyword evidence="3" id="KW-1185">Reference proteome</keyword>
<protein>
    <submittedName>
        <fullName evidence="2">Uncharacterized protein</fullName>
    </submittedName>
</protein>
<keyword evidence="1" id="KW-0472">Membrane</keyword>
<evidence type="ECO:0000313" key="3">
    <source>
        <dbReference type="Proteomes" id="UP000001784"/>
    </source>
</evidence>
<reference evidence="2 3" key="1">
    <citation type="submission" date="2006-10" db="EMBL/GenBank/DDBJ databases">
        <title>Complete sequence of Syntrophobacter fumaroxidans MPOB.</title>
        <authorList>
            <consortium name="US DOE Joint Genome Institute"/>
            <person name="Copeland A."/>
            <person name="Lucas S."/>
            <person name="Lapidus A."/>
            <person name="Barry K."/>
            <person name="Detter J.C."/>
            <person name="Glavina del Rio T."/>
            <person name="Hammon N."/>
            <person name="Israni S."/>
            <person name="Pitluck S."/>
            <person name="Goltsman E.G."/>
            <person name="Martinez M."/>
            <person name="Schmutz J."/>
            <person name="Larimer F."/>
            <person name="Land M."/>
            <person name="Hauser L."/>
            <person name="Kyrpides N."/>
            <person name="Kim E."/>
            <person name="Boone D.R."/>
            <person name="Brockman F."/>
            <person name="Culley D."/>
            <person name="Ferry J."/>
            <person name="Gunsalus R."/>
            <person name="McInerney M.J."/>
            <person name="Morrison M."/>
            <person name="Plugge C."/>
            <person name="Rohlin L."/>
            <person name="Scholten J."/>
            <person name="Sieber J."/>
            <person name="Stams A.J.M."/>
            <person name="Worm P."/>
            <person name="Henstra A.M."/>
            <person name="Richardson P."/>
        </authorList>
    </citation>
    <scope>NUCLEOTIDE SEQUENCE [LARGE SCALE GENOMIC DNA]</scope>
    <source>
        <strain evidence="3">DSM 10017 / MPOB</strain>
    </source>
</reference>
<dbReference type="HOGENOM" id="CLU_1916047_0_0_7"/>
<keyword evidence="1" id="KW-0812">Transmembrane</keyword>
<dbReference type="KEGG" id="sfu:Sfum_2750"/>
<proteinExistence type="predicted"/>
<sequence length="132" mass="14551">MIVIVRPVFAGVVMIVGMRRTAVHMLVTVFVEMFMGMSVRVLMAVLPVPVRMFVSVDMLVIVGVQMLVLVFSFHVKSSYSLGYRTLRGLIDKQSKPGSARCQRAANHQAGSATRVFLCSARDDCVLTSDPPF</sequence>